<dbReference type="AlphaFoldDB" id="A0A0M1P1X6"/>
<protein>
    <submittedName>
        <fullName evidence="1">Uncharacterized protein</fullName>
    </submittedName>
</protein>
<reference evidence="2" key="1">
    <citation type="submission" date="2015-08" db="EMBL/GenBank/DDBJ databases">
        <title>Genome sequencing project for genomic taxonomy and phylogenomics of Bacillus-like bacteria.</title>
        <authorList>
            <person name="Liu B."/>
            <person name="Wang J."/>
            <person name="Zhu Y."/>
            <person name="Liu G."/>
            <person name="Chen Q."/>
            <person name="Chen Z."/>
            <person name="Lan J."/>
            <person name="Che J."/>
            <person name="Ge C."/>
            <person name="Shi H."/>
            <person name="Pan Z."/>
            <person name="Liu X."/>
        </authorList>
    </citation>
    <scope>NUCLEOTIDE SEQUENCE [LARGE SCALE GENOMIC DNA]</scope>
    <source>
        <strain evidence="2">FJAT-22460</strain>
    </source>
</reference>
<proteinExistence type="predicted"/>
<dbReference type="Proteomes" id="UP000036932">
    <property type="component" value="Unassembled WGS sequence"/>
</dbReference>
<keyword evidence="2" id="KW-1185">Reference proteome</keyword>
<name>A0A0M1P1X6_9BACL</name>
<dbReference type="PATRIC" id="fig|1705565.3.peg.2806"/>
<comment type="caution">
    <text evidence="1">The sequence shown here is derived from an EMBL/GenBank/DDBJ whole genome shotgun (WGS) entry which is preliminary data.</text>
</comment>
<gene>
    <name evidence="1" type="ORF">AM231_04600</name>
</gene>
<dbReference type="EMBL" id="LIUT01000001">
    <property type="protein sequence ID" value="KOR88498.1"/>
    <property type="molecule type" value="Genomic_DNA"/>
</dbReference>
<organism evidence="1 2">
    <name type="scientific">Paenibacillus solani</name>
    <dbReference type="NCBI Taxonomy" id="1705565"/>
    <lineage>
        <taxon>Bacteria</taxon>
        <taxon>Bacillati</taxon>
        <taxon>Bacillota</taxon>
        <taxon>Bacilli</taxon>
        <taxon>Bacillales</taxon>
        <taxon>Paenibacillaceae</taxon>
        <taxon>Paenibacillus</taxon>
    </lineage>
</organism>
<evidence type="ECO:0000313" key="2">
    <source>
        <dbReference type="Proteomes" id="UP000036932"/>
    </source>
</evidence>
<sequence>MDRVHSISSNLVLLQSVYDITEQDRLDPIGSFFSFIDEPFRDKGALSKDLGLWYDMGNLYI</sequence>
<accession>A0A0M1P1X6</accession>
<evidence type="ECO:0000313" key="1">
    <source>
        <dbReference type="EMBL" id="KOR88498.1"/>
    </source>
</evidence>